<reference evidence="2" key="1">
    <citation type="submission" date="2024-05" db="EMBL/GenBank/DDBJ databases">
        <title>Pontimicrobium maritimus sp. nov., isolated form sea water.</title>
        <authorList>
            <person name="Muhammad N."/>
            <person name="Vuong T.Q."/>
            <person name="Han H.L."/>
            <person name="Kim S.-G."/>
        </authorList>
    </citation>
    <scope>NUCLEOTIDE SEQUENCE</scope>
    <source>
        <strain evidence="2">SW4</strain>
    </source>
</reference>
<name>A0AAU7BWS1_9FLAO</name>
<dbReference type="EMBL" id="CP157199">
    <property type="protein sequence ID" value="XBG62392.1"/>
    <property type="molecule type" value="Genomic_DNA"/>
</dbReference>
<proteinExistence type="predicted"/>
<accession>A0AAU7BWS1</accession>
<keyword evidence="1" id="KW-0175">Coiled coil</keyword>
<organism evidence="2">
    <name type="scientific">Pontimicrobium sp. SW4</name>
    <dbReference type="NCBI Taxonomy" id="3153519"/>
    <lineage>
        <taxon>Bacteria</taxon>
        <taxon>Pseudomonadati</taxon>
        <taxon>Bacteroidota</taxon>
        <taxon>Flavobacteriia</taxon>
        <taxon>Flavobacteriales</taxon>
        <taxon>Flavobacteriaceae</taxon>
        <taxon>Pontimicrobium</taxon>
    </lineage>
</organism>
<dbReference type="AlphaFoldDB" id="A0AAU7BWS1"/>
<feature type="coiled-coil region" evidence="1">
    <location>
        <begin position="71"/>
        <end position="98"/>
    </location>
</feature>
<gene>
    <name evidence="2" type="ORF">ABGB03_05675</name>
</gene>
<sequence length="99" mass="11853">METTKLISIQQFCKYYNVPKTFINALHEYELVEIIVANDENYLKTAQLNEVEKMMRLHYDLDINLEGIDAIYNLLKQVETLQDEIVTLKNRLDFYENFK</sequence>
<dbReference type="RefSeq" id="WP_347925578.1">
    <property type="nucleotide sequence ID" value="NZ_CP157199.1"/>
</dbReference>
<evidence type="ECO:0000313" key="2">
    <source>
        <dbReference type="EMBL" id="XBG62392.1"/>
    </source>
</evidence>
<dbReference type="Pfam" id="PF13591">
    <property type="entry name" value="MerR_2"/>
    <property type="match status" value="1"/>
</dbReference>
<dbReference type="Gene3D" id="1.10.1660.10">
    <property type="match status" value="1"/>
</dbReference>
<evidence type="ECO:0000256" key="1">
    <source>
        <dbReference type="SAM" id="Coils"/>
    </source>
</evidence>
<protein>
    <submittedName>
        <fullName evidence="2">Chaperone modulator CbpM</fullName>
    </submittedName>
</protein>